<dbReference type="GO" id="GO:0051301">
    <property type="term" value="P:cell division"/>
    <property type="evidence" value="ECO:0007669"/>
    <property type="project" value="InterPro"/>
</dbReference>
<dbReference type="Gene3D" id="3.30.1490.300">
    <property type="match status" value="1"/>
</dbReference>
<reference evidence="2 3" key="1">
    <citation type="submission" date="2018-12" db="EMBL/GenBank/DDBJ databases">
        <authorList>
            <person name="Li F."/>
        </authorList>
    </citation>
    <scope>NUCLEOTIDE SEQUENCE [LARGE SCALE GENOMIC DNA]</scope>
    <source>
        <strain evidence="2 3">8H24J-4-2</strain>
    </source>
</reference>
<dbReference type="PANTHER" id="PTHR32432:SF3">
    <property type="entry name" value="ETHANOLAMINE UTILIZATION PROTEIN EUTJ"/>
    <property type="match status" value="1"/>
</dbReference>
<dbReference type="SUPFAM" id="SSF53067">
    <property type="entry name" value="Actin-like ATPase domain"/>
    <property type="match status" value="2"/>
</dbReference>
<organism evidence="2 3">
    <name type="scientific">Labedella populi</name>
    <dbReference type="NCBI Taxonomy" id="2498850"/>
    <lineage>
        <taxon>Bacteria</taxon>
        <taxon>Bacillati</taxon>
        <taxon>Actinomycetota</taxon>
        <taxon>Actinomycetes</taxon>
        <taxon>Micrococcales</taxon>
        <taxon>Microbacteriaceae</taxon>
        <taxon>Labedella</taxon>
    </lineage>
</organism>
<dbReference type="NCBIfam" id="TIGR01175">
    <property type="entry name" value="pilM"/>
    <property type="match status" value="1"/>
</dbReference>
<dbReference type="RefSeq" id="WP_128498101.1">
    <property type="nucleotide sequence ID" value="NZ_RZNC01000002.1"/>
</dbReference>
<dbReference type="OrthoDB" id="1926201at2"/>
<feature type="domain" description="SHS2" evidence="1">
    <location>
        <begin position="5"/>
        <end position="173"/>
    </location>
</feature>
<dbReference type="PANTHER" id="PTHR32432">
    <property type="entry name" value="CELL DIVISION PROTEIN FTSA-RELATED"/>
    <property type="match status" value="1"/>
</dbReference>
<keyword evidence="3" id="KW-1185">Reference proteome</keyword>
<gene>
    <name evidence="2" type="primary">pilM</name>
    <name evidence="2" type="ORF">ELQ92_05920</name>
</gene>
<dbReference type="EMBL" id="RZNC01000002">
    <property type="protein sequence ID" value="RWZ64302.1"/>
    <property type="molecule type" value="Genomic_DNA"/>
</dbReference>
<sequence length="362" mass="38006">MASSVVGIDIGSVAIRAVELKDPDKARPTVLRFGEIPLAEGAVSRGEVIEQRTVASSLKRLWSTAGFGSKDVVIGMGNQRVLARDLTLPRMSITRIRESLPYQVQDHLPVPVEEALLDFYPVSEANSESGPVVNGLLVAAIKEAVLGNVRAVELAGLTTRGVDLVPFALSRLLLGTAASAAAGLDTEAVVEVGATATTVVISTHGVPQFLRIIPSGGDDTTEALRLRLEIENSEAEILKRSVGLTTRVPESSLEPAMNIINEVTSDLLGSIRNTVAYFTHTRSDAPIRRIQVCGGGSFLRGLPEALAELTRLPVVPVDVLPTFGTARGVDVAALQARQAEFAVALGLAVGDAEARTAGKAAA</sequence>
<proteinExistence type="predicted"/>
<dbReference type="InterPro" id="IPR003494">
    <property type="entry name" value="SHS2_FtsA"/>
</dbReference>
<dbReference type="AlphaFoldDB" id="A0A444QCE2"/>
<accession>A0A444QCE2</accession>
<dbReference type="CDD" id="cd24049">
    <property type="entry name" value="ASKHA_NBD_PilM"/>
    <property type="match status" value="1"/>
</dbReference>
<evidence type="ECO:0000313" key="2">
    <source>
        <dbReference type="EMBL" id="RWZ64302.1"/>
    </source>
</evidence>
<name>A0A444QCE2_9MICO</name>
<dbReference type="SMART" id="SM00842">
    <property type="entry name" value="FtsA"/>
    <property type="match status" value="1"/>
</dbReference>
<evidence type="ECO:0000259" key="1">
    <source>
        <dbReference type="SMART" id="SM00842"/>
    </source>
</evidence>
<comment type="caution">
    <text evidence="2">The sequence shown here is derived from an EMBL/GenBank/DDBJ whole genome shotgun (WGS) entry which is preliminary data.</text>
</comment>
<dbReference type="Gene3D" id="3.30.420.40">
    <property type="match status" value="2"/>
</dbReference>
<dbReference type="Pfam" id="PF11104">
    <property type="entry name" value="PilM_2"/>
    <property type="match status" value="1"/>
</dbReference>
<evidence type="ECO:0000313" key="3">
    <source>
        <dbReference type="Proteomes" id="UP000288603"/>
    </source>
</evidence>
<dbReference type="PIRSF" id="PIRSF019169">
    <property type="entry name" value="PilM"/>
    <property type="match status" value="1"/>
</dbReference>
<dbReference type="InterPro" id="IPR005883">
    <property type="entry name" value="PilM"/>
</dbReference>
<protein>
    <submittedName>
        <fullName evidence="2">Type IV pilus assembly protein PilM</fullName>
    </submittedName>
</protein>
<dbReference type="InterPro" id="IPR043129">
    <property type="entry name" value="ATPase_NBD"/>
</dbReference>
<dbReference type="InterPro" id="IPR050696">
    <property type="entry name" value="FtsA/MreB"/>
</dbReference>
<dbReference type="Proteomes" id="UP000288603">
    <property type="component" value="Unassembled WGS sequence"/>
</dbReference>